<organism evidence="1 2">
    <name type="scientific">Pelagomonas calceolata</name>
    <dbReference type="NCBI Taxonomy" id="35677"/>
    <lineage>
        <taxon>Eukaryota</taxon>
        <taxon>Sar</taxon>
        <taxon>Stramenopiles</taxon>
        <taxon>Ochrophyta</taxon>
        <taxon>Pelagophyceae</taxon>
        <taxon>Pelagomonadales</taxon>
        <taxon>Pelagomonadaceae</taxon>
        <taxon>Pelagomonas</taxon>
    </lineage>
</organism>
<proteinExistence type="predicted"/>
<dbReference type="EMBL" id="CAKKNE010000003">
    <property type="protein sequence ID" value="CAH0371390.1"/>
    <property type="molecule type" value="Genomic_DNA"/>
</dbReference>
<gene>
    <name evidence="1" type="ORF">PECAL_3P13290</name>
</gene>
<evidence type="ECO:0000313" key="2">
    <source>
        <dbReference type="Proteomes" id="UP000789595"/>
    </source>
</evidence>
<accession>A0A8J2SG68</accession>
<protein>
    <submittedName>
        <fullName evidence="1">Uncharacterized protein</fullName>
    </submittedName>
</protein>
<dbReference type="AlphaFoldDB" id="A0A8J2SG68"/>
<sequence length="276" mass="30094">MTNAISATINLGFRKTVETMLKLDGVDVNARDDDGRTALGVCVLAAAQSQSRNEARNQLEIGRLLVARGARADALGDARLLQSPLVMPITSLNVAGTDDMYAWYDLLIGAGADPNSTSEVLVDGFRCRMSMLSRVLFFFPVTALITTEKRLALIKLLLRAGANPCVRDQGLDLLRDWGPRSYACTTYSATWALDDAVARAPELADDEHYVAAKCLVKGVVAAGSYKKYVRLPLQELLNLLSLAQRGKLTTTDPVMKALVGVDNHVVWNVFTYWAES</sequence>
<reference evidence="1" key="1">
    <citation type="submission" date="2021-11" db="EMBL/GenBank/DDBJ databases">
        <authorList>
            <consortium name="Genoscope - CEA"/>
            <person name="William W."/>
        </authorList>
    </citation>
    <scope>NUCLEOTIDE SEQUENCE</scope>
</reference>
<dbReference type="SUPFAM" id="SSF48403">
    <property type="entry name" value="Ankyrin repeat"/>
    <property type="match status" value="1"/>
</dbReference>
<dbReference type="InterPro" id="IPR036770">
    <property type="entry name" value="Ankyrin_rpt-contain_sf"/>
</dbReference>
<evidence type="ECO:0000313" key="1">
    <source>
        <dbReference type="EMBL" id="CAH0371390.1"/>
    </source>
</evidence>
<comment type="caution">
    <text evidence="1">The sequence shown here is derived from an EMBL/GenBank/DDBJ whole genome shotgun (WGS) entry which is preliminary data.</text>
</comment>
<keyword evidence="2" id="KW-1185">Reference proteome</keyword>
<dbReference type="Gene3D" id="1.25.40.20">
    <property type="entry name" value="Ankyrin repeat-containing domain"/>
    <property type="match status" value="1"/>
</dbReference>
<dbReference type="Proteomes" id="UP000789595">
    <property type="component" value="Unassembled WGS sequence"/>
</dbReference>
<name>A0A8J2SG68_9STRA</name>